<dbReference type="InterPro" id="IPR008707">
    <property type="entry name" value="B-propeller_PilY1"/>
</dbReference>
<keyword evidence="5" id="KW-1185">Reference proteome</keyword>
<dbReference type="EMBL" id="SWCI01000006">
    <property type="protein sequence ID" value="TKB48782.1"/>
    <property type="molecule type" value="Genomic_DNA"/>
</dbReference>
<feature type="domain" description="PilY1 beta-propeller" evidence="3">
    <location>
        <begin position="698"/>
        <end position="939"/>
    </location>
</feature>
<accession>A0A4U1BDG2</accession>
<evidence type="ECO:0000259" key="3">
    <source>
        <dbReference type="Pfam" id="PF05567"/>
    </source>
</evidence>
<evidence type="ECO:0000256" key="2">
    <source>
        <dbReference type="ARBA" id="ARBA00022837"/>
    </source>
</evidence>
<gene>
    <name evidence="4" type="ORF">FCL40_11590</name>
</gene>
<dbReference type="SUPFAM" id="SSF53300">
    <property type="entry name" value="vWA-like"/>
    <property type="match status" value="1"/>
</dbReference>
<dbReference type="InterPro" id="IPR036465">
    <property type="entry name" value="vWFA_dom_sf"/>
</dbReference>
<evidence type="ECO:0000313" key="4">
    <source>
        <dbReference type="EMBL" id="TKB48782.1"/>
    </source>
</evidence>
<dbReference type="Pfam" id="PF05567">
    <property type="entry name" value="T4P_PilY1"/>
    <property type="match status" value="1"/>
</dbReference>
<evidence type="ECO:0000313" key="5">
    <source>
        <dbReference type="Proteomes" id="UP000305674"/>
    </source>
</evidence>
<organism evidence="4 5">
    <name type="scientific">Ferrimonas sediminicola</name>
    <dbReference type="NCBI Taxonomy" id="2569538"/>
    <lineage>
        <taxon>Bacteria</taxon>
        <taxon>Pseudomonadati</taxon>
        <taxon>Pseudomonadota</taxon>
        <taxon>Gammaproteobacteria</taxon>
        <taxon>Alteromonadales</taxon>
        <taxon>Ferrimonadaceae</taxon>
        <taxon>Ferrimonas</taxon>
    </lineage>
</organism>
<dbReference type="GO" id="GO:0046872">
    <property type="term" value="F:metal ion binding"/>
    <property type="evidence" value="ECO:0007669"/>
    <property type="project" value="UniProtKB-KW"/>
</dbReference>
<keyword evidence="2" id="KW-0106">Calcium</keyword>
<dbReference type="Gene3D" id="3.40.50.410">
    <property type="entry name" value="von Willebrand factor, type A domain"/>
    <property type="match status" value="1"/>
</dbReference>
<evidence type="ECO:0000256" key="1">
    <source>
        <dbReference type="ARBA" id="ARBA00022723"/>
    </source>
</evidence>
<reference evidence="4 5" key="1">
    <citation type="submission" date="2019-04" db="EMBL/GenBank/DDBJ databases">
        <authorList>
            <person name="Hwang J.C."/>
        </authorList>
    </citation>
    <scope>NUCLEOTIDE SEQUENCE [LARGE SCALE GENOMIC DNA]</scope>
    <source>
        <strain evidence="4 5">IMCC35001</strain>
    </source>
</reference>
<protein>
    <submittedName>
        <fullName evidence="4">Type IV pilin biogenesis protein</fullName>
    </submittedName>
</protein>
<dbReference type="AlphaFoldDB" id="A0A4U1BDG2"/>
<proteinExistence type="predicted"/>
<dbReference type="OrthoDB" id="7156875at2"/>
<dbReference type="Proteomes" id="UP000305674">
    <property type="component" value="Unassembled WGS sequence"/>
</dbReference>
<name>A0A4U1BDG2_9GAMM</name>
<sequence>MMRALILAMMIFAVGVGWADDTELYVYGGTLTADSRPQVLIIFDNSGSMKTEEEEAPPPFDPSHDYSGGHDRGRFYYVRGQVNDNLPDPRNGLEYRYFDRELNGCMAAIAPRDPDDPASRGVIDHTGFFTDAMLNFRRGGRRDPEWRWRRFPSSLKQAHEAGIVGSYGFDCLQDIHDHTLSNAAAHSATGLRMNGFPRDMDQAQPYDGSHGGQSVAELDAAAETALSQTSFASAESVTLYTENYLYYLHTSGATRRSRLAIAKEVVSSMVESTPGVDFGLAVFNLNSGDDRDGSGSHGGRLLSGIQQMSAVNKEHLISTVEGLTATTWTPLCETLFEAYRYFSGGALMFGSDTAVYGAPFAAGGRYLSPFIHCQPLAYVVLITDGSPTKDEALNSQVRGELNLTASQAYPVYDPYRSLGSDDWADSYLPALAEHLHTQDINPWINGRQSVVTYTIGFSQDGIDSAGALLAETAKRGGGQYFPAASAQALQNALQRVFSEILAVDASFTSPSIAANSFDRTQTLDSVYYSMFLPSDRPRWSGNLKKLKILASGRVVDARGGPGIDQAGNIAETACTFWTLPTTCTLAASGGDGHSVGEGGAAESLVVQAQRRVLVEPASGSGPLVPLSQAALEARAGGSAELLVELGIVSQELAGFLAWMAGQDVDDEDQDGDLTETRHDLMGDPLHSKPLAIHYGEGKGVRILVGTNAGVLHMFQDGGDRLSESWSFRPHRFLGEQLTLRTNPRIGGHSVYGVDGSPVAYIEDGNEDGEIDASAGDRAWLFFGLRRGGRAYFALDLTDPDAPSLMWIRSAVSDGLSMLGQSWSEPVVTRIPDYPKANLAATAARPVLIIGGGYDPHKDLESVGSPDTLGRAVFILDAQTGELVHRFSPDGGDSEHTRVAFEDSIPGRVAALDSDGDGLTDRLYAADTGGNVWRLDLPGVRSVQPWTGFRFADLGGSTLASDRRFHHEVAVAQTKVQRKESVTETVNGESVTRVVATELPYDAVVIGSGNRAHPNAIGTQDRLFVLRDLNLYPRSFDGDDAPGHAQVPEPITLDQLFDVTADPLGQSADAETRLAQELLAGSKLGWSLGLAEGEKALAAATVLGGNAYFTTFVPGNQNLANACLSAGQGRLYVLNLHLGINLYRHRYLDLGARLPDTPQVVVPPPSDPDDPSWNPRVFLVGVGQGFTLEEGGLELSNSGSGDTAKVLVPRYLYYYQGGE</sequence>
<keyword evidence="1" id="KW-0479">Metal-binding</keyword>
<comment type="caution">
    <text evidence="4">The sequence shown here is derived from an EMBL/GenBank/DDBJ whole genome shotgun (WGS) entry which is preliminary data.</text>
</comment>